<protein>
    <submittedName>
        <fullName evidence="1">Uncharacterized protein</fullName>
    </submittedName>
</protein>
<dbReference type="STRING" id="765257.A0A0C9ZSV9"/>
<dbReference type="EMBL" id="KN833690">
    <property type="protein sequence ID" value="KIK29084.1"/>
    <property type="molecule type" value="Genomic_DNA"/>
</dbReference>
<reference evidence="1 2" key="1">
    <citation type="submission" date="2014-04" db="EMBL/GenBank/DDBJ databases">
        <authorList>
            <consortium name="DOE Joint Genome Institute"/>
            <person name="Kuo A."/>
            <person name="Kohler A."/>
            <person name="Costa M.D."/>
            <person name="Nagy L.G."/>
            <person name="Floudas D."/>
            <person name="Copeland A."/>
            <person name="Barry K.W."/>
            <person name="Cichocki N."/>
            <person name="Veneault-Fourrey C."/>
            <person name="LaButti K."/>
            <person name="Lindquist E.A."/>
            <person name="Lipzen A."/>
            <person name="Lundell T."/>
            <person name="Morin E."/>
            <person name="Murat C."/>
            <person name="Sun H."/>
            <person name="Tunlid A."/>
            <person name="Henrissat B."/>
            <person name="Grigoriev I.V."/>
            <person name="Hibbett D.S."/>
            <person name="Martin F."/>
            <person name="Nordberg H.P."/>
            <person name="Cantor M.N."/>
            <person name="Hua S.X."/>
        </authorList>
    </citation>
    <scope>NUCLEOTIDE SEQUENCE [LARGE SCALE GENOMIC DNA]</scope>
    <source>
        <strain evidence="1 2">441</strain>
    </source>
</reference>
<dbReference type="AlphaFoldDB" id="A0A0C9ZSV9"/>
<proteinExistence type="predicted"/>
<organism evidence="1 2">
    <name type="scientific">Pisolithus microcarpus 441</name>
    <dbReference type="NCBI Taxonomy" id="765257"/>
    <lineage>
        <taxon>Eukaryota</taxon>
        <taxon>Fungi</taxon>
        <taxon>Dikarya</taxon>
        <taxon>Basidiomycota</taxon>
        <taxon>Agaricomycotina</taxon>
        <taxon>Agaricomycetes</taxon>
        <taxon>Agaricomycetidae</taxon>
        <taxon>Boletales</taxon>
        <taxon>Sclerodermatineae</taxon>
        <taxon>Pisolithaceae</taxon>
        <taxon>Pisolithus</taxon>
    </lineage>
</organism>
<dbReference type="HOGENOM" id="CLU_2606944_0_0_1"/>
<sequence>LWMIENSILWAITNLEQLDLSPAHKLELARKYNIPGWIPLATQALIFSPLSAISNGDVSRLGLRVYSIIAKACEMVKCE</sequence>
<feature type="non-terminal residue" evidence="1">
    <location>
        <position position="1"/>
    </location>
</feature>
<evidence type="ECO:0000313" key="1">
    <source>
        <dbReference type="EMBL" id="KIK29084.1"/>
    </source>
</evidence>
<dbReference type="OrthoDB" id="2675370at2759"/>
<name>A0A0C9ZSV9_9AGAM</name>
<reference evidence="2" key="2">
    <citation type="submission" date="2015-01" db="EMBL/GenBank/DDBJ databases">
        <title>Evolutionary Origins and Diversification of the Mycorrhizal Mutualists.</title>
        <authorList>
            <consortium name="DOE Joint Genome Institute"/>
            <consortium name="Mycorrhizal Genomics Consortium"/>
            <person name="Kohler A."/>
            <person name="Kuo A."/>
            <person name="Nagy L.G."/>
            <person name="Floudas D."/>
            <person name="Copeland A."/>
            <person name="Barry K.W."/>
            <person name="Cichocki N."/>
            <person name="Veneault-Fourrey C."/>
            <person name="LaButti K."/>
            <person name="Lindquist E.A."/>
            <person name="Lipzen A."/>
            <person name="Lundell T."/>
            <person name="Morin E."/>
            <person name="Murat C."/>
            <person name="Riley R."/>
            <person name="Ohm R."/>
            <person name="Sun H."/>
            <person name="Tunlid A."/>
            <person name="Henrissat B."/>
            <person name="Grigoriev I.V."/>
            <person name="Hibbett D.S."/>
            <person name="Martin F."/>
        </authorList>
    </citation>
    <scope>NUCLEOTIDE SEQUENCE [LARGE SCALE GENOMIC DNA]</scope>
    <source>
        <strain evidence="2">441</strain>
    </source>
</reference>
<gene>
    <name evidence="1" type="ORF">PISMIDRAFT_89874</name>
</gene>
<keyword evidence="2" id="KW-1185">Reference proteome</keyword>
<accession>A0A0C9ZSV9</accession>
<dbReference type="Proteomes" id="UP000054018">
    <property type="component" value="Unassembled WGS sequence"/>
</dbReference>
<evidence type="ECO:0000313" key="2">
    <source>
        <dbReference type="Proteomes" id="UP000054018"/>
    </source>
</evidence>